<accession>A0A4Q9MAQ5</accession>
<keyword evidence="1" id="KW-1133">Transmembrane helix</keyword>
<keyword evidence="1" id="KW-0472">Membrane</keyword>
<dbReference type="Proteomes" id="UP000292957">
    <property type="component" value="Unassembled WGS sequence"/>
</dbReference>
<reference evidence="3" key="1">
    <citation type="submission" date="2019-01" db="EMBL/GenBank/DDBJ databases">
        <title>Draft genome sequences of three monokaryotic isolates of the white-rot basidiomycete fungus Dichomitus squalens.</title>
        <authorList>
            <consortium name="DOE Joint Genome Institute"/>
            <person name="Lopez S.C."/>
            <person name="Andreopoulos B."/>
            <person name="Pangilinan J."/>
            <person name="Lipzen A."/>
            <person name="Riley R."/>
            <person name="Ahrendt S."/>
            <person name="Ng V."/>
            <person name="Barry K."/>
            <person name="Daum C."/>
            <person name="Grigoriev I.V."/>
            <person name="Hilden K.S."/>
            <person name="Makela M.R."/>
            <person name="de Vries R.P."/>
        </authorList>
    </citation>
    <scope>NUCLEOTIDE SEQUENCE [LARGE SCALE GENOMIC DNA]</scope>
    <source>
        <strain evidence="3">OM18370.1</strain>
    </source>
</reference>
<organism evidence="3">
    <name type="scientific">Dichomitus squalens</name>
    <dbReference type="NCBI Taxonomy" id="114155"/>
    <lineage>
        <taxon>Eukaryota</taxon>
        <taxon>Fungi</taxon>
        <taxon>Dikarya</taxon>
        <taxon>Basidiomycota</taxon>
        <taxon>Agaricomycotina</taxon>
        <taxon>Agaricomycetes</taxon>
        <taxon>Polyporales</taxon>
        <taxon>Polyporaceae</taxon>
        <taxon>Dichomitus</taxon>
    </lineage>
</organism>
<evidence type="ECO:0000259" key="2">
    <source>
        <dbReference type="Pfam" id="PF20153"/>
    </source>
</evidence>
<gene>
    <name evidence="3" type="ORF">BD311DRAFT_618317</name>
</gene>
<feature type="transmembrane region" description="Helical" evidence="1">
    <location>
        <begin position="28"/>
        <end position="47"/>
    </location>
</feature>
<name>A0A4Q9MAQ5_9APHY</name>
<dbReference type="InterPro" id="IPR045338">
    <property type="entry name" value="DUF6535"/>
</dbReference>
<dbReference type="EMBL" id="ML143482">
    <property type="protein sequence ID" value="TBU24320.1"/>
    <property type="molecule type" value="Genomic_DNA"/>
</dbReference>
<feature type="non-terminal residue" evidence="3">
    <location>
        <position position="1"/>
    </location>
</feature>
<proteinExistence type="predicted"/>
<dbReference type="AlphaFoldDB" id="A0A4Q9MAQ5"/>
<protein>
    <recommendedName>
        <fullName evidence="2">DUF6535 domain-containing protein</fullName>
    </recommendedName>
</protein>
<keyword evidence="1" id="KW-0812">Transmembrane</keyword>
<dbReference type="OrthoDB" id="3185525at2759"/>
<feature type="non-terminal residue" evidence="3">
    <location>
        <position position="166"/>
    </location>
</feature>
<evidence type="ECO:0000256" key="1">
    <source>
        <dbReference type="SAM" id="Phobius"/>
    </source>
</evidence>
<feature type="transmembrane region" description="Helical" evidence="1">
    <location>
        <begin position="106"/>
        <end position="124"/>
    </location>
</feature>
<dbReference type="Pfam" id="PF20153">
    <property type="entry name" value="DUF6535"/>
    <property type="match status" value="1"/>
</dbReference>
<evidence type="ECO:0000313" key="3">
    <source>
        <dbReference type="EMBL" id="TBU24320.1"/>
    </source>
</evidence>
<feature type="domain" description="DUF6535" evidence="2">
    <location>
        <begin position="3"/>
        <end position="166"/>
    </location>
</feature>
<sequence length="166" mass="18263">GAWQESAEIIKDYSDEMVARWIAEMDNLLVFSGLFSAVLTTLVAQTYPDLQPGSPDQTLAVLQQISLQLASFSVNQPFVNSTRPAFTSTDETLPAASSSTVVLNTLWFSALILSLSTALVAIMVKQWLSEFRSGLSGTSLDVARLRQYRLNNLERWHVGDIVAILP</sequence>